<evidence type="ECO:0008006" key="4">
    <source>
        <dbReference type="Google" id="ProtNLM"/>
    </source>
</evidence>
<keyword evidence="1" id="KW-1133">Transmembrane helix</keyword>
<dbReference type="Proteomes" id="UP000286715">
    <property type="component" value="Unassembled WGS sequence"/>
</dbReference>
<dbReference type="OrthoDB" id="1452810at2"/>
<accession>A0A401XLY8</accession>
<proteinExistence type="predicted"/>
<comment type="caution">
    <text evidence="2">The sequence shown here is derived from an EMBL/GenBank/DDBJ whole genome shotgun (WGS) entry which is preliminary data.</text>
</comment>
<protein>
    <recommendedName>
        <fullName evidence="4">CRISPR-associated protein</fullName>
    </recommendedName>
</protein>
<organism evidence="2 3">
    <name type="scientific">Thermaurantimonas aggregans</name>
    <dbReference type="NCBI Taxonomy" id="2173829"/>
    <lineage>
        <taxon>Bacteria</taxon>
        <taxon>Pseudomonadati</taxon>
        <taxon>Bacteroidota</taxon>
        <taxon>Flavobacteriia</taxon>
        <taxon>Flavobacteriales</taxon>
        <taxon>Schleiferiaceae</taxon>
        <taxon>Thermaurantimonas</taxon>
    </lineage>
</organism>
<evidence type="ECO:0000313" key="2">
    <source>
        <dbReference type="EMBL" id="GCD78012.1"/>
    </source>
</evidence>
<dbReference type="EMBL" id="BHZE01000014">
    <property type="protein sequence ID" value="GCD78012.1"/>
    <property type="molecule type" value="Genomic_DNA"/>
</dbReference>
<dbReference type="RefSeq" id="WP_124398075.1">
    <property type="nucleotide sequence ID" value="NZ_BHZE01000014.1"/>
</dbReference>
<name>A0A401XLY8_9FLAO</name>
<dbReference type="AlphaFoldDB" id="A0A401XLY8"/>
<keyword evidence="3" id="KW-1185">Reference proteome</keyword>
<reference evidence="2 3" key="1">
    <citation type="submission" date="2018-11" db="EMBL/GenBank/DDBJ databases">
        <title>Schleiferia aggregans sp. nov., a moderately thermophilic heterotrophic bacterium isolated from microbial mats at a terrestrial hot spring.</title>
        <authorList>
            <person name="Iino T."/>
            <person name="Ohkuma M."/>
            <person name="Haruta S."/>
        </authorList>
    </citation>
    <scope>NUCLEOTIDE SEQUENCE [LARGE SCALE GENOMIC DNA]</scope>
    <source>
        <strain evidence="2 3">LA</strain>
    </source>
</reference>
<gene>
    <name evidence="2" type="ORF">JCM31826_14940</name>
</gene>
<sequence>MTLINISNHPSAQWSARQRQTAKNSFGEIVDEPFPVVDPSWTSEQIIDEVERFIDMLKTKYDPLYALAFHVMGEFTFCLALVARLIDLGAEVYASTTQRRVVEEAFGDVTRKVTLFEFVQFRKYSL</sequence>
<feature type="transmembrane region" description="Helical" evidence="1">
    <location>
        <begin position="64"/>
        <end position="86"/>
    </location>
</feature>
<evidence type="ECO:0000313" key="3">
    <source>
        <dbReference type="Proteomes" id="UP000286715"/>
    </source>
</evidence>
<evidence type="ECO:0000256" key="1">
    <source>
        <dbReference type="SAM" id="Phobius"/>
    </source>
</evidence>
<keyword evidence="1" id="KW-0812">Transmembrane</keyword>
<keyword evidence="1" id="KW-0472">Membrane</keyword>